<dbReference type="NCBIfam" id="TIGR02595">
    <property type="entry name" value="PEP_CTERM"/>
    <property type="match status" value="1"/>
</dbReference>
<organism evidence="1 2">
    <name type="scientific">Roseateles terrae</name>
    <dbReference type="NCBI Taxonomy" id="431060"/>
    <lineage>
        <taxon>Bacteria</taxon>
        <taxon>Pseudomonadati</taxon>
        <taxon>Pseudomonadota</taxon>
        <taxon>Betaproteobacteria</taxon>
        <taxon>Burkholderiales</taxon>
        <taxon>Sphaerotilaceae</taxon>
        <taxon>Roseateles</taxon>
    </lineage>
</organism>
<gene>
    <name evidence="1" type="ORF">FHS28_002321</name>
</gene>
<dbReference type="RefSeq" id="WP_184294619.1">
    <property type="nucleotide sequence ID" value="NZ_JACHXO010000003.1"/>
</dbReference>
<comment type="caution">
    <text evidence="1">The sequence shown here is derived from an EMBL/GenBank/DDBJ whole genome shotgun (WGS) entry which is preliminary data.</text>
</comment>
<dbReference type="InterPro" id="IPR013424">
    <property type="entry name" value="Ice-binding_C"/>
</dbReference>
<protein>
    <recommendedName>
        <fullName evidence="3">PEP-CTERM protein-sorting domain-containing protein</fullName>
    </recommendedName>
</protein>
<reference evidence="1 2" key="1">
    <citation type="submission" date="2020-08" db="EMBL/GenBank/DDBJ databases">
        <title>Genomic Encyclopedia of Type Strains, Phase III (KMG-III): the genomes of soil and plant-associated and newly described type strains.</title>
        <authorList>
            <person name="Whitman W."/>
        </authorList>
    </citation>
    <scope>NUCLEOTIDE SEQUENCE [LARGE SCALE GENOMIC DNA]</scope>
    <source>
        <strain evidence="1 2">CECT 7247</strain>
    </source>
</reference>
<sequence length="230" mass="24778">MNIQLPRSRVGSHWRAFASVAVGLCLLVLGGPARADWYQYTFNSSAFNIQSFADRSPGQNEFNVPGQLHIEFYSWTPLTGPVTEENIIGFKMSVWGGGPANLASLTWPLEPTGCQIPAGCYETASRFSIGSLDANGLPTTWDLYLRQDFRTTGFSETFEIASSQAGGSLYREAPSYYSNSGSYSTPAGELGGVWTVALVPEPQSYALMLAGLLVVGGVARRTRGRAGQVS</sequence>
<keyword evidence="2" id="KW-1185">Reference proteome</keyword>
<name>A0ABR6GS39_9BURK</name>
<evidence type="ECO:0008006" key="3">
    <source>
        <dbReference type="Google" id="ProtNLM"/>
    </source>
</evidence>
<evidence type="ECO:0000313" key="1">
    <source>
        <dbReference type="EMBL" id="MBB3194925.1"/>
    </source>
</evidence>
<evidence type="ECO:0000313" key="2">
    <source>
        <dbReference type="Proteomes" id="UP000574369"/>
    </source>
</evidence>
<accession>A0ABR6GS39</accession>
<dbReference type="Proteomes" id="UP000574369">
    <property type="component" value="Unassembled WGS sequence"/>
</dbReference>
<dbReference type="EMBL" id="JACHXO010000003">
    <property type="protein sequence ID" value="MBB3194925.1"/>
    <property type="molecule type" value="Genomic_DNA"/>
</dbReference>
<proteinExistence type="predicted"/>